<keyword evidence="3" id="KW-1185">Reference proteome</keyword>
<name>A0A4D7QH17_9HYPH</name>
<dbReference type="RefSeq" id="WP_137098011.1">
    <property type="nucleotide sequence ID" value="NZ_CP039865.1"/>
</dbReference>
<keyword evidence="1" id="KW-0472">Membrane</keyword>
<dbReference type="Proteomes" id="UP000298588">
    <property type="component" value="Chromosome"/>
</dbReference>
<proteinExistence type="predicted"/>
<sequence length="78" mass="8244">MAVIPLIIYAAQLAVACIILFYVIEMITMPANMKRICQALIVLIAVLSVLGALIGPGPTMARVGPLNPMTPATPSIIR</sequence>
<gene>
    <name evidence="2" type="ORF">E8L99_02195</name>
</gene>
<feature type="transmembrane region" description="Helical" evidence="1">
    <location>
        <begin position="6"/>
        <end position="24"/>
    </location>
</feature>
<dbReference type="KEGG" id="paqt:E8L99_02195"/>
<reference evidence="2 3" key="1">
    <citation type="submission" date="2019-04" db="EMBL/GenBank/DDBJ databases">
        <title>Phreatobacter aquaticus sp. nov.</title>
        <authorList>
            <person name="Choi A."/>
            <person name="Baek K."/>
        </authorList>
    </citation>
    <scope>NUCLEOTIDE SEQUENCE [LARGE SCALE GENOMIC DNA]</scope>
    <source>
        <strain evidence="2 3">NMCR1094</strain>
    </source>
</reference>
<protein>
    <submittedName>
        <fullName evidence="2">Uncharacterized protein</fullName>
    </submittedName>
</protein>
<dbReference type="EMBL" id="CP039865">
    <property type="protein sequence ID" value="QCK84677.1"/>
    <property type="molecule type" value="Genomic_DNA"/>
</dbReference>
<evidence type="ECO:0000256" key="1">
    <source>
        <dbReference type="SAM" id="Phobius"/>
    </source>
</evidence>
<keyword evidence="1" id="KW-1133">Transmembrane helix</keyword>
<keyword evidence="1" id="KW-0812">Transmembrane</keyword>
<accession>A0A4D7QH17</accession>
<organism evidence="2 3">
    <name type="scientific">Phreatobacter aquaticus</name>
    <dbReference type="NCBI Taxonomy" id="2570229"/>
    <lineage>
        <taxon>Bacteria</taxon>
        <taxon>Pseudomonadati</taxon>
        <taxon>Pseudomonadota</taxon>
        <taxon>Alphaproteobacteria</taxon>
        <taxon>Hyphomicrobiales</taxon>
        <taxon>Phreatobacteraceae</taxon>
        <taxon>Phreatobacter</taxon>
    </lineage>
</organism>
<dbReference type="AlphaFoldDB" id="A0A4D7QH17"/>
<evidence type="ECO:0000313" key="2">
    <source>
        <dbReference type="EMBL" id="QCK84677.1"/>
    </source>
</evidence>
<evidence type="ECO:0000313" key="3">
    <source>
        <dbReference type="Proteomes" id="UP000298588"/>
    </source>
</evidence>
<feature type="transmembrane region" description="Helical" evidence="1">
    <location>
        <begin position="36"/>
        <end position="55"/>
    </location>
</feature>